<reference evidence="1 2" key="1">
    <citation type="submission" date="2024-01" db="EMBL/GenBank/DDBJ databases">
        <title>The genomes of 5 underutilized Papilionoideae crops provide insights into root nodulation and disease resistanc.</title>
        <authorList>
            <person name="Jiang F."/>
        </authorList>
    </citation>
    <scope>NUCLEOTIDE SEQUENCE [LARGE SCALE GENOMIC DNA]</scope>
    <source>
        <strain evidence="1">DUOXIRENSHENG_FW03</strain>
        <tissue evidence="1">Leaves</tissue>
    </source>
</reference>
<sequence>MNGGALSLVRWHVVISYFMGKESTPCNLTKAEKMGDGANGSRRLKQDSLTRVTCFLSASFSFLYFDYY</sequence>
<proteinExistence type="predicted"/>
<dbReference type="EMBL" id="JAYMYS010000001">
    <property type="protein sequence ID" value="KAK7411024.1"/>
    <property type="molecule type" value="Genomic_DNA"/>
</dbReference>
<gene>
    <name evidence="1" type="ORF">VNO78_02356</name>
</gene>
<dbReference type="Proteomes" id="UP001386955">
    <property type="component" value="Unassembled WGS sequence"/>
</dbReference>
<comment type="caution">
    <text evidence="1">The sequence shown here is derived from an EMBL/GenBank/DDBJ whole genome shotgun (WGS) entry which is preliminary data.</text>
</comment>
<dbReference type="AlphaFoldDB" id="A0AAN9T1C1"/>
<evidence type="ECO:0000313" key="2">
    <source>
        <dbReference type="Proteomes" id="UP001386955"/>
    </source>
</evidence>
<organism evidence="1 2">
    <name type="scientific">Psophocarpus tetragonolobus</name>
    <name type="common">Winged bean</name>
    <name type="synonym">Dolichos tetragonolobus</name>
    <dbReference type="NCBI Taxonomy" id="3891"/>
    <lineage>
        <taxon>Eukaryota</taxon>
        <taxon>Viridiplantae</taxon>
        <taxon>Streptophyta</taxon>
        <taxon>Embryophyta</taxon>
        <taxon>Tracheophyta</taxon>
        <taxon>Spermatophyta</taxon>
        <taxon>Magnoliopsida</taxon>
        <taxon>eudicotyledons</taxon>
        <taxon>Gunneridae</taxon>
        <taxon>Pentapetalae</taxon>
        <taxon>rosids</taxon>
        <taxon>fabids</taxon>
        <taxon>Fabales</taxon>
        <taxon>Fabaceae</taxon>
        <taxon>Papilionoideae</taxon>
        <taxon>50 kb inversion clade</taxon>
        <taxon>NPAAA clade</taxon>
        <taxon>indigoferoid/millettioid clade</taxon>
        <taxon>Phaseoleae</taxon>
        <taxon>Psophocarpus</taxon>
    </lineage>
</organism>
<accession>A0AAN9T1C1</accession>
<evidence type="ECO:0000313" key="1">
    <source>
        <dbReference type="EMBL" id="KAK7411024.1"/>
    </source>
</evidence>
<protein>
    <submittedName>
        <fullName evidence="1">Uncharacterized protein</fullName>
    </submittedName>
</protein>
<name>A0AAN9T1C1_PSOTE</name>
<keyword evidence="2" id="KW-1185">Reference proteome</keyword>